<protein>
    <submittedName>
        <fullName evidence="1">Uncharacterized protein</fullName>
    </submittedName>
</protein>
<dbReference type="AlphaFoldDB" id="A0A2I0SEM2"/>
<comment type="caution">
    <text evidence="1">The sequence shown here is derived from an EMBL/GenBank/DDBJ whole genome shotgun (WGS) entry which is preliminary data.</text>
</comment>
<reference evidence="1 2" key="1">
    <citation type="submission" date="2017-12" db="EMBL/GenBank/DDBJ databases">
        <title>Streptomyces populusis sp. nov., a novel endophytic actinobacterium isolated from stems of Populus adenopoda Maxim.</title>
        <authorList>
            <person name="Wang Z."/>
        </authorList>
    </citation>
    <scope>NUCLEOTIDE SEQUENCE [LARGE SCALE GENOMIC DNA]</scope>
    <source>
        <strain evidence="1 2">A249</strain>
    </source>
</reference>
<organism evidence="1 2">
    <name type="scientific">Streptomyces populi</name>
    <dbReference type="NCBI Taxonomy" id="2058924"/>
    <lineage>
        <taxon>Bacteria</taxon>
        <taxon>Bacillati</taxon>
        <taxon>Actinomycetota</taxon>
        <taxon>Actinomycetes</taxon>
        <taxon>Kitasatosporales</taxon>
        <taxon>Streptomycetaceae</taxon>
        <taxon>Streptomyces</taxon>
    </lineage>
</organism>
<evidence type="ECO:0000313" key="2">
    <source>
        <dbReference type="Proteomes" id="UP000236178"/>
    </source>
</evidence>
<keyword evidence="2" id="KW-1185">Reference proteome</keyword>
<dbReference type="RefSeq" id="WP_103553701.1">
    <property type="nucleotide sequence ID" value="NZ_JBHJSK010000023.1"/>
</dbReference>
<name>A0A2I0SEM2_9ACTN</name>
<dbReference type="OrthoDB" id="4295373at2"/>
<proteinExistence type="predicted"/>
<gene>
    <name evidence="1" type="ORF">CW362_35360</name>
</gene>
<accession>A0A2I0SEM2</accession>
<evidence type="ECO:0000313" key="1">
    <source>
        <dbReference type="EMBL" id="PKT68384.1"/>
    </source>
</evidence>
<sequence>MVDASGGATESEWWEGATPVEFDLEVDEAALSERAAGPAVLDEEVRLLAKANRFTLSLGPVEPGAAAPEGETVLDIPLLCVGHPHPECELEWLSVSLSVRPGRVLDLIPGSEVSDQPVKVVRRSTAGLSFDTSVTLLAPEAALERSSEQDVYFPTLLASGKDMQLAKWTFQRVGVAPLRVDRLLRVLARFSDAAVPGSLQVTLRAKVTVRGWQGVIPLLGRRKIERALHSG</sequence>
<dbReference type="Proteomes" id="UP000236178">
    <property type="component" value="Unassembled WGS sequence"/>
</dbReference>
<dbReference type="EMBL" id="PJOS01000113">
    <property type="protein sequence ID" value="PKT68384.1"/>
    <property type="molecule type" value="Genomic_DNA"/>
</dbReference>